<sequence>MKALGSTRPVTIAASGAAGAATEKAHEAGMSEPASVGAGMGAAVATELGAAVLNPKNIGRGFVTATGFGKGNLKTEAIDSAERIGTSLPNAAATSGVLPQFAHQLVAKFPWMGDKLKKAEKNRLPRISEILGYYAGQCGAQKDA</sequence>
<protein>
    <submittedName>
        <fullName evidence="1">Uncharacterized protein</fullName>
    </submittedName>
</protein>
<evidence type="ECO:0000313" key="1">
    <source>
        <dbReference type="EMBL" id="CAK9254200.1"/>
    </source>
</evidence>
<organism evidence="1 2">
    <name type="scientific">Sphagnum jensenii</name>
    <dbReference type="NCBI Taxonomy" id="128206"/>
    <lineage>
        <taxon>Eukaryota</taxon>
        <taxon>Viridiplantae</taxon>
        <taxon>Streptophyta</taxon>
        <taxon>Embryophyta</taxon>
        <taxon>Bryophyta</taxon>
        <taxon>Sphagnophytina</taxon>
        <taxon>Sphagnopsida</taxon>
        <taxon>Sphagnales</taxon>
        <taxon>Sphagnaceae</taxon>
        <taxon>Sphagnum</taxon>
    </lineage>
</organism>
<reference evidence="1" key="1">
    <citation type="submission" date="2024-02" db="EMBL/GenBank/DDBJ databases">
        <authorList>
            <consortium name="ELIXIR-Norway"/>
            <consortium name="Elixir Norway"/>
        </authorList>
    </citation>
    <scope>NUCLEOTIDE SEQUENCE</scope>
</reference>
<accession>A0ABP0VL50</accession>
<proteinExistence type="predicted"/>
<dbReference type="Proteomes" id="UP001497444">
    <property type="component" value="Unassembled WGS sequence"/>
</dbReference>
<gene>
    <name evidence="1" type="ORF">CSSPJE1EN1_LOCUS29578</name>
</gene>
<name>A0ABP0VL50_9BRYO</name>
<comment type="caution">
    <text evidence="1">The sequence shown here is derived from an EMBL/GenBank/DDBJ whole genome shotgun (WGS) entry which is preliminary data.</text>
</comment>
<keyword evidence="2" id="KW-1185">Reference proteome</keyword>
<evidence type="ECO:0000313" key="2">
    <source>
        <dbReference type="Proteomes" id="UP001497444"/>
    </source>
</evidence>
<dbReference type="EMBL" id="CAXAQS010000994">
    <property type="protein sequence ID" value="CAK9254200.1"/>
    <property type="molecule type" value="Genomic_DNA"/>
</dbReference>